<reference evidence="3 4" key="1">
    <citation type="journal article" date="2019" name="Appl. Microbiol. Biotechnol.">
        <title>Genome sequence of Isaria javanica and comparative genome analysis insights into family S53 peptidase evolution in fungal entomopathogens.</title>
        <authorList>
            <person name="Lin R."/>
            <person name="Zhang X."/>
            <person name="Xin B."/>
            <person name="Zou M."/>
            <person name="Gao Y."/>
            <person name="Qin F."/>
            <person name="Hu Q."/>
            <person name="Xie B."/>
            <person name="Cheng X."/>
        </authorList>
    </citation>
    <scope>NUCLEOTIDE SEQUENCE [LARGE SCALE GENOMIC DNA]</scope>
    <source>
        <strain evidence="3 4">IJ1G</strain>
    </source>
</reference>
<dbReference type="STRING" id="43265.A0A545V5J7"/>
<comment type="caution">
    <text evidence="3">The sequence shown here is derived from an EMBL/GenBank/DDBJ whole genome shotgun (WGS) entry which is preliminary data.</text>
</comment>
<dbReference type="AlphaFoldDB" id="A0A545V5J7"/>
<evidence type="ECO:0000313" key="4">
    <source>
        <dbReference type="Proteomes" id="UP000315783"/>
    </source>
</evidence>
<keyword evidence="2" id="KW-0812">Transmembrane</keyword>
<organism evidence="3 4">
    <name type="scientific">Cordyceps javanica</name>
    <dbReference type="NCBI Taxonomy" id="43265"/>
    <lineage>
        <taxon>Eukaryota</taxon>
        <taxon>Fungi</taxon>
        <taxon>Dikarya</taxon>
        <taxon>Ascomycota</taxon>
        <taxon>Pezizomycotina</taxon>
        <taxon>Sordariomycetes</taxon>
        <taxon>Hypocreomycetidae</taxon>
        <taxon>Hypocreales</taxon>
        <taxon>Cordycipitaceae</taxon>
        <taxon>Cordyceps</taxon>
    </lineage>
</organism>
<dbReference type="OrthoDB" id="3784821at2759"/>
<gene>
    <name evidence="3" type="ORF">IF1G_04222</name>
</gene>
<evidence type="ECO:0000256" key="2">
    <source>
        <dbReference type="SAM" id="Phobius"/>
    </source>
</evidence>
<feature type="compositionally biased region" description="Low complexity" evidence="1">
    <location>
        <begin position="37"/>
        <end position="68"/>
    </location>
</feature>
<keyword evidence="2" id="KW-1133">Transmembrane helix</keyword>
<dbReference type="EMBL" id="SPUK01000005">
    <property type="protein sequence ID" value="TQV96982.1"/>
    <property type="molecule type" value="Genomic_DNA"/>
</dbReference>
<feature type="transmembrane region" description="Helical" evidence="2">
    <location>
        <begin position="120"/>
        <end position="138"/>
    </location>
</feature>
<name>A0A545V5J7_9HYPO</name>
<accession>A0A545V5J7</accession>
<feature type="region of interest" description="Disordered" evidence="1">
    <location>
        <begin position="36"/>
        <end position="77"/>
    </location>
</feature>
<evidence type="ECO:0000313" key="3">
    <source>
        <dbReference type="EMBL" id="TQV96982.1"/>
    </source>
</evidence>
<keyword evidence="2" id="KW-0472">Membrane</keyword>
<evidence type="ECO:0000256" key="1">
    <source>
        <dbReference type="SAM" id="MobiDB-lite"/>
    </source>
</evidence>
<keyword evidence="4" id="KW-1185">Reference proteome</keyword>
<protein>
    <submittedName>
        <fullName evidence="3">Uncharacterized protein</fullName>
    </submittedName>
</protein>
<dbReference type="Proteomes" id="UP000315783">
    <property type="component" value="Unassembled WGS sequence"/>
</dbReference>
<sequence>MISHSLQNRMLCVRCAHSAARSNAAVAAQMIQHRLASSSSSSSSSATRQPTQAPTARRTTPPASSPRSGGNLTPSAAAASATAAAAAAAARVRINAEKEAPPKETAEAYKARYKSAARRWTSTIIALPILLVTSYYLFDRLALGHAPKVMNREVTKRDD</sequence>
<proteinExistence type="predicted"/>